<dbReference type="GO" id="GO:0070181">
    <property type="term" value="F:small ribosomal subunit rRNA binding"/>
    <property type="evidence" value="ECO:0007669"/>
    <property type="project" value="TreeGrafter"/>
</dbReference>
<evidence type="ECO:0000313" key="7">
    <source>
        <dbReference type="Proteomes" id="UP000220922"/>
    </source>
</evidence>
<dbReference type="GO" id="GO:0003735">
    <property type="term" value="F:structural constituent of ribosome"/>
    <property type="evidence" value="ECO:0007669"/>
    <property type="project" value="InterPro"/>
</dbReference>
<dbReference type="RefSeq" id="WP_172450552.1">
    <property type="nucleotide sequence ID" value="NZ_LYXE01000031.1"/>
</dbReference>
<keyword evidence="4" id="KW-0687">Ribonucleoprotein</keyword>
<protein>
    <recommendedName>
        <fullName evidence="3 4">Small ribosomal subunit protein bS6</fullName>
    </recommendedName>
</protein>
<comment type="function">
    <text evidence="2 4">Binds together with bS18 to 16S ribosomal RNA.</text>
</comment>
<dbReference type="Proteomes" id="UP000220922">
    <property type="component" value="Unassembled WGS sequence"/>
</dbReference>
<reference evidence="6 7" key="1">
    <citation type="submission" date="2016-05" db="EMBL/GenBank/DDBJ databases">
        <authorList>
            <person name="Lavstsen T."/>
            <person name="Jespersen J.S."/>
        </authorList>
    </citation>
    <scope>NUCLEOTIDE SEQUENCE [LARGE SCALE GENOMIC DNA]</scope>
    <source>
        <strain evidence="6 7">B7-9</strain>
    </source>
</reference>
<feature type="compositionally biased region" description="Acidic residues" evidence="5">
    <location>
        <begin position="124"/>
        <end position="139"/>
    </location>
</feature>
<feature type="region of interest" description="Disordered" evidence="5">
    <location>
        <begin position="114"/>
        <end position="139"/>
    </location>
</feature>
<dbReference type="InterPro" id="IPR014717">
    <property type="entry name" value="Transl_elong_EF1B/ribsomal_bS6"/>
</dbReference>
<dbReference type="GO" id="GO:1990904">
    <property type="term" value="C:ribonucleoprotein complex"/>
    <property type="evidence" value="ECO:0007669"/>
    <property type="project" value="UniProtKB-KW"/>
</dbReference>
<dbReference type="SUPFAM" id="SSF54995">
    <property type="entry name" value="Ribosomal protein S6"/>
    <property type="match status" value="1"/>
</dbReference>
<dbReference type="InterPro" id="IPR035980">
    <property type="entry name" value="Ribosomal_bS6_sf"/>
</dbReference>
<proteinExistence type="inferred from homology"/>
<dbReference type="GO" id="GO:0005737">
    <property type="term" value="C:cytoplasm"/>
    <property type="evidence" value="ECO:0007669"/>
    <property type="project" value="UniProtKB-ARBA"/>
</dbReference>
<keyword evidence="7" id="KW-1185">Reference proteome</keyword>
<comment type="caution">
    <text evidence="6">The sequence shown here is derived from an EMBL/GenBank/DDBJ whole genome shotgun (WGS) entry which is preliminary data.</text>
</comment>
<evidence type="ECO:0000313" key="6">
    <source>
        <dbReference type="EMBL" id="PDW00758.1"/>
    </source>
</evidence>
<dbReference type="InterPro" id="IPR020814">
    <property type="entry name" value="Ribosomal_S6_plastid/chlpt"/>
</dbReference>
<evidence type="ECO:0000256" key="2">
    <source>
        <dbReference type="ARBA" id="ARBA00035104"/>
    </source>
</evidence>
<evidence type="ECO:0000256" key="3">
    <source>
        <dbReference type="ARBA" id="ARBA00035294"/>
    </source>
</evidence>
<dbReference type="HAMAP" id="MF_00360">
    <property type="entry name" value="Ribosomal_bS6"/>
    <property type="match status" value="1"/>
</dbReference>
<dbReference type="Gene3D" id="3.30.70.60">
    <property type="match status" value="1"/>
</dbReference>
<dbReference type="Pfam" id="PF01250">
    <property type="entry name" value="Ribosomal_S6"/>
    <property type="match status" value="1"/>
</dbReference>
<comment type="similarity">
    <text evidence="1 4">Belongs to the bacterial ribosomal protein bS6 family.</text>
</comment>
<gene>
    <name evidence="4" type="primary">rpsF</name>
    <name evidence="6" type="ORF">A9Q02_09080</name>
</gene>
<dbReference type="PANTHER" id="PTHR21011:SF1">
    <property type="entry name" value="SMALL RIBOSOMAL SUBUNIT PROTEIN BS6M"/>
    <property type="match status" value="1"/>
</dbReference>
<keyword evidence="4" id="KW-0699">rRNA-binding</keyword>
<organism evidence="6 7">
    <name type="scientific">Candidatus Chloroploca asiatica</name>
    <dbReference type="NCBI Taxonomy" id="1506545"/>
    <lineage>
        <taxon>Bacteria</taxon>
        <taxon>Bacillati</taxon>
        <taxon>Chloroflexota</taxon>
        <taxon>Chloroflexia</taxon>
        <taxon>Chloroflexales</taxon>
        <taxon>Chloroflexineae</taxon>
        <taxon>Oscillochloridaceae</taxon>
        <taxon>Candidatus Chloroploca</taxon>
    </lineage>
</organism>
<dbReference type="PANTHER" id="PTHR21011">
    <property type="entry name" value="MITOCHONDRIAL 28S RIBOSOMAL PROTEIN S6"/>
    <property type="match status" value="1"/>
</dbReference>
<name>A0A2H3L2K5_9CHLR</name>
<dbReference type="InterPro" id="IPR000529">
    <property type="entry name" value="Ribosomal_bS6"/>
</dbReference>
<keyword evidence="4 6" id="KW-0689">Ribosomal protein</keyword>
<dbReference type="NCBIfam" id="TIGR00166">
    <property type="entry name" value="S6"/>
    <property type="match status" value="1"/>
</dbReference>
<evidence type="ECO:0000256" key="5">
    <source>
        <dbReference type="SAM" id="MobiDB-lite"/>
    </source>
</evidence>
<dbReference type="GO" id="GO:0005840">
    <property type="term" value="C:ribosome"/>
    <property type="evidence" value="ECO:0007669"/>
    <property type="project" value="UniProtKB-KW"/>
</dbReference>
<dbReference type="GO" id="GO:0006412">
    <property type="term" value="P:translation"/>
    <property type="evidence" value="ECO:0007669"/>
    <property type="project" value="UniProtKB-UniRule"/>
</dbReference>
<dbReference type="EMBL" id="LYXE01000031">
    <property type="protein sequence ID" value="PDW00758.1"/>
    <property type="molecule type" value="Genomic_DNA"/>
</dbReference>
<accession>A0A2H3L2K5</accession>
<dbReference type="AlphaFoldDB" id="A0A2H3L2K5"/>
<sequence length="139" mass="15580">MRERRREYELMVVISPLSANEEGVNATLDRLRDTIETAGGEITGINQSPPWGRRKLAYTIREYVSGEASRRNFSEGYYVLINLTLSASKVIELERTIKLTDAILRHLMTVIEPKGVKPVPDSPDASDEGSDEVVEETEA</sequence>
<keyword evidence="4" id="KW-0694">RNA-binding</keyword>
<evidence type="ECO:0000256" key="4">
    <source>
        <dbReference type="HAMAP-Rule" id="MF_00360"/>
    </source>
</evidence>
<evidence type="ECO:0000256" key="1">
    <source>
        <dbReference type="ARBA" id="ARBA00009512"/>
    </source>
</evidence>
<dbReference type="CDD" id="cd00473">
    <property type="entry name" value="bS6"/>
    <property type="match status" value="1"/>
</dbReference>